<protein>
    <submittedName>
        <fullName evidence="6">AraC family transcriptional regulator</fullName>
    </submittedName>
</protein>
<organism evidence="6 7">
    <name type="scientific">Chitinophaga barathri</name>
    <dbReference type="NCBI Taxonomy" id="1647451"/>
    <lineage>
        <taxon>Bacteria</taxon>
        <taxon>Pseudomonadati</taxon>
        <taxon>Bacteroidota</taxon>
        <taxon>Chitinophagia</taxon>
        <taxon>Chitinophagales</taxon>
        <taxon>Chitinophagaceae</taxon>
        <taxon>Chitinophaga</taxon>
    </lineage>
</organism>
<feature type="transmembrane region" description="Helical" evidence="4">
    <location>
        <begin position="212"/>
        <end position="231"/>
    </location>
</feature>
<feature type="transmembrane region" description="Helical" evidence="4">
    <location>
        <begin position="38"/>
        <end position="56"/>
    </location>
</feature>
<evidence type="ECO:0000256" key="2">
    <source>
        <dbReference type="ARBA" id="ARBA00023125"/>
    </source>
</evidence>
<dbReference type="PROSITE" id="PS01124">
    <property type="entry name" value="HTH_ARAC_FAMILY_2"/>
    <property type="match status" value="1"/>
</dbReference>
<evidence type="ECO:0000256" key="4">
    <source>
        <dbReference type="SAM" id="Phobius"/>
    </source>
</evidence>
<keyword evidence="3" id="KW-0804">Transcription</keyword>
<dbReference type="EMBL" id="RMBX01000001">
    <property type="protein sequence ID" value="RPD42756.1"/>
    <property type="molecule type" value="Genomic_DNA"/>
</dbReference>
<accession>A0A3N4ML25</accession>
<dbReference type="Pfam" id="PF12833">
    <property type="entry name" value="HTH_18"/>
    <property type="match status" value="1"/>
</dbReference>
<dbReference type="InterPro" id="IPR009057">
    <property type="entry name" value="Homeodomain-like_sf"/>
</dbReference>
<comment type="caution">
    <text evidence="6">The sequence shown here is derived from an EMBL/GenBank/DDBJ whole genome shotgun (WGS) entry which is preliminary data.</text>
</comment>
<evidence type="ECO:0000259" key="5">
    <source>
        <dbReference type="PROSITE" id="PS01124"/>
    </source>
</evidence>
<dbReference type="InterPro" id="IPR018062">
    <property type="entry name" value="HTH_AraC-typ_CS"/>
</dbReference>
<dbReference type="PANTHER" id="PTHR43280:SF29">
    <property type="entry name" value="ARAC-FAMILY TRANSCRIPTIONAL REGULATOR"/>
    <property type="match status" value="1"/>
</dbReference>
<dbReference type="AlphaFoldDB" id="A0A3N4ML25"/>
<feature type="transmembrane region" description="Helical" evidence="4">
    <location>
        <begin position="62"/>
        <end position="85"/>
    </location>
</feature>
<keyword evidence="7" id="KW-1185">Reference proteome</keyword>
<dbReference type="Gene3D" id="1.10.10.60">
    <property type="entry name" value="Homeodomain-like"/>
    <property type="match status" value="2"/>
</dbReference>
<reference evidence="7" key="1">
    <citation type="submission" date="2018-11" db="EMBL/GenBank/DDBJ databases">
        <title>Chitinophaga lutea sp.nov., isolate from arsenic contaminated soil.</title>
        <authorList>
            <person name="Zong Y."/>
        </authorList>
    </citation>
    <scope>NUCLEOTIDE SEQUENCE [LARGE SCALE GENOMIC DNA]</scope>
    <source>
        <strain evidence="7">YLT18</strain>
    </source>
</reference>
<keyword evidence="4" id="KW-0472">Membrane</keyword>
<dbReference type="Proteomes" id="UP000279089">
    <property type="component" value="Unassembled WGS sequence"/>
</dbReference>
<evidence type="ECO:0000256" key="3">
    <source>
        <dbReference type="ARBA" id="ARBA00023163"/>
    </source>
</evidence>
<gene>
    <name evidence="6" type="ORF">EG028_00200</name>
</gene>
<evidence type="ECO:0000256" key="1">
    <source>
        <dbReference type="ARBA" id="ARBA00023015"/>
    </source>
</evidence>
<name>A0A3N4ML25_9BACT</name>
<feature type="transmembrane region" description="Helical" evidence="4">
    <location>
        <begin position="97"/>
        <end position="119"/>
    </location>
</feature>
<keyword evidence="1" id="KW-0805">Transcription regulation</keyword>
<dbReference type="SMART" id="SM00342">
    <property type="entry name" value="HTH_ARAC"/>
    <property type="match status" value="1"/>
</dbReference>
<dbReference type="GO" id="GO:0003700">
    <property type="term" value="F:DNA-binding transcription factor activity"/>
    <property type="evidence" value="ECO:0007669"/>
    <property type="project" value="InterPro"/>
</dbReference>
<feature type="transmembrane region" description="Helical" evidence="4">
    <location>
        <begin position="139"/>
        <end position="158"/>
    </location>
</feature>
<dbReference type="PROSITE" id="PS00041">
    <property type="entry name" value="HTH_ARAC_FAMILY_1"/>
    <property type="match status" value="1"/>
</dbReference>
<dbReference type="RefSeq" id="WP_120514038.1">
    <property type="nucleotide sequence ID" value="NZ_QXZY01000001.1"/>
</dbReference>
<evidence type="ECO:0000313" key="7">
    <source>
        <dbReference type="Proteomes" id="UP000279089"/>
    </source>
</evidence>
<keyword evidence="4" id="KW-0812">Transmembrane</keyword>
<feature type="transmembrane region" description="Helical" evidence="4">
    <location>
        <begin position="179"/>
        <end position="200"/>
    </location>
</feature>
<dbReference type="GO" id="GO:0043565">
    <property type="term" value="F:sequence-specific DNA binding"/>
    <property type="evidence" value="ECO:0007669"/>
    <property type="project" value="InterPro"/>
</dbReference>
<feature type="transmembrane region" description="Helical" evidence="4">
    <location>
        <begin position="6"/>
        <end position="26"/>
    </location>
</feature>
<keyword evidence="4" id="KW-1133">Transmembrane helix</keyword>
<proteinExistence type="predicted"/>
<dbReference type="InterPro" id="IPR018060">
    <property type="entry name" value="HTH_AraC"/>
</dbReference>
<feature type="domain" description="HTH araC/xylS-type" evidence="5">
    <location>
        <begin position="258"/>
        <end position="366"/>
    </location>
</feature>
<evidence type="ECO:0000313" key="6">
    <source>
        <dbReference type="EMBL" id="RPD42756.1"/>
    </source>
</evidence>
<dbReference type="PANTHER" id="PTHR43280">
    <property type="entry name" value="ARAC-FAMILY TRANSCRIPTIONAL REGULATOR"/>
    <property type="match status" value="1"/>
</dbReference>
<dbReference type="SUPFAM" id="SSF46689">
    <property type="entry name" value="Homeodomain-like"/>
    <property type="match status" value="1"/>
</dbReference>
<dbReference type="OrthoDB" id="5492415at2"/>
<sequence>MKLDVFSLLVLLGALQALFFGVYLLFAKSENRFQNRMLAFFILILSYNGFETLNWSSELGKYLFIFDIFPFVLVFAIGPSLYLYVRSFRKVPPVTKPWKHFLLMLVPFTNRFLLVIGYFVWKFTPNHFLLFQPAWLDKYYATIAEPASILSSCTYYLFAVLELRRQRKESLLIPEEYRWLKMLLAVMGFFNTLWLGTYLYAHIFNVWGGEQYYVIETFLVIFIYWVGFMGYHRTKIIYVAQQKKTQSYFDNLSKEDVDRVDAALRKAMAEDRLYLQQDISIQGVAEHIGTSAKTLSAVLNQRVGKGFNEYVNGWRVEAVKEMMLDPTHAHLTITGMAFECGFNSQPTFQRAFKAATGQTPREFMQGTSIQKQP</sequence>
<keyword evidence="2" id="KW-0238">DNA-binding</keyword>